<evidence type="ECO:0000313" key="2">
    <source>
        <dbReference type="EMBL" id="CAJ0928648.1"/>
    </source>
</evidence>
<accession>A0ABN9L113</accession>
<feature type="region of interest" description="Disordered" evidence="1">
    <location>
        <begin position="26"/>
        <end position="82"/>
    </location>
</feature>
<sequence>MRKKPPPEDHGDYTYVEHVHVPLDHGASCSWRGQHKKTGRRRFSSKDAVRPGPSVTSRSCDRDVTEGPGRIANLRPDGRVQR</sequence>
<comment type="caution">
    <text evidence="2">The sequence shown here is derived from an EMBL/GenBank/DDBJ whole genome shotgun (WGS) entry which is preliminary data.</text>
</comment>
<feature type="compositionally biased region" description="Basic residues" evidence="1">
    <location>
        <begin position="33"/>
        <end position="43"/>
    </location>
</feature>
<evidence type="ECO:0000313" key="3">
    <source>
        <dbReference type="Proteomes" id="UP001176940"/>
    </source>
</evidence>
<gene>
    <name evidence="2" type="ORF">RIMI_LOCUS3529922</name>
</gene>
<organism evidence="2 3">
    <name type="scientific">Ranitomeya imitator</name>
    <name type="common">mimic poison frog</name>
    <dbReference type="NCBI Taxonomy" id="111125"/>
    <lineage>
        <taxon>Eukaryota</taxon>
        <taxon>Metazoa</taxon>
        <taxon>Chordata</taxon>
        <taxon>Craniata</taxon>
        <taxon>Vertebrata</taxon>
        <taxon>Euteleostomi</taxon>
        <taxon>Amphibia</taxon>
        <taxon>Batrachia</taxon>
        <taxon>Anura</taxon>
        <taxon>Neobatrachia</taxon>
        <taxon>Hyloidea</taxon>
        <taxon>Dendrobatidae</taxon>
        <taxon>Dendrobatinae</taxon>
        <taxon>Ranitomeya</taxon>
    </lineage>
</organism>
<reference evidence="2" key="1">
    <citation type="submission" date="2023-07" db="EMBL/GenBank/DDBJ databases">
        <authorList>
            <person name="Stuckert A."/>
        </authorList>
    </citation>
    <scope>NUCLEOTIDE SEQUENCE</scope>
</reference>
<dbReference type="EMBL" id="CAUEEQ010005341">
    <property type="protein sequence ID" value="CAJ0928648.1"/>
    <property type="molecule type" value="Genomic_DNA"/>
</dbReference>
<dbReference type="Proteomes" id="UP001176940">
    <property type="component" value="Unassembled WGS sequence"/>
</dbReference>
<keyword evidence="3" id="KW-1185">Reference proteome</keyword>
<proteinExistence type="predicted"/>
<name>A0ABN9L113_9NEOB</name>
<evidence type="ECO:0000256" key="1">
    <source>
        <dbReference type="SAM" id="MobiDB-lite"/>
    </source>
</evidence>
<protein>
    <submittedName>
        <fullName evidence="2">Uncharacterized protein</fullName>
    </submittedName>
</protein>